<dbReference type="STRING" id="1016849.A0A0D1ZCX4"/>
<evidence type="ECO:0000256" key="2">
    <source>
        <dbReference type="RuleBase" id="RU003616"/>
    </source>
</evidence>
<evidence type="ECO:0000256" key="1">
    <source>
        <dbReference type="PROSITE-ProRule" id="PRU00285"/>
    </source>
</evidence>
<evidence type="ECO:0000313" key="6">
    <source>
        <dbReference type="Proteomes" id="UP000053599"/>
    </source>
</evidence>
<dbReference type="EMBL" id="KN846951">
    <property type="protein sequence ID" value="KIV84633.1"/>
    <property type="molecule type" value="Genomic_DNA"/>
</dbReference>
<dbReference type="PROSITE" id="PS01031">
    <property type="entry name" value="SHSP"/>
    <property type="match status" value="1"/>
</dbReference>
<dbReference type="HOGENOM" id="CLU_046737_1_2_1"/>
<dbReference type="Pfam" id="PF00011">
    <property type="entry name" value="HSP20"/>
    <property type="match status" value="1"/>
</dbReference>
<dbReference type="OrthoDB" id="1431247at2759"/>
<dbReference type="InterPro" id="IPR002068">
    <property type="entry name" value="A-crystallin/Hsp20_dom"/>
</dbReference>
<feature type="compositionally biased region" description="Low complexity" evidence="3">
    <location>
        <begin position="116"/>
        <end position="136"/>
    </location>
</feature>
<protein>
    <recommendedName>
        <fullName evidence="4">SHSP domain-containing protein</fullName>
    </recommendedName>
</protein>
<reference evidence="5 6" key="1">
    <citation type="submission" date="2015-01" db="EMBL/GenBank/DDBJ databases">
        <title>The Genome Sequence of Exophiala sideris CBS121828.</title>
        <authorList>
            <consortium name="The Broad Institute Genomics Platform"/>
            <person name="Cuomo C."/>
            <person name="de Hoog S."/>
            <person name="Gorbushina A."/>
            <person name="Stielow B."/>
            <person name="Teixiera M."/>
            <person name="Abouelleil A."/>
            <person name="Chapman S.B."/>
            <person name="Priest M."/>
            <person name="Young S.K."/>
            <person name="Wortman J."/>
            <person name="Nusbaum C."/>
            <person name="Birren B."/>
        </authorList>
    </citation>
    <scope>NUCLEOTIDE SEQUENCE [LARGE SCALE GENOMIC DNA]</scope>
    <source>
        <strain evidence="5 6">CBS 121828</strain>
    </source>
</reference>
<evidence type="ECO:0000313" key="5">
    <source>
        <dbReference type="EMBL" id="KIV84633.1"/>
    </source>
</evidence>
<organism evidence="5 6">
    <name type="scientific">Exophiala sideris</name>
    <dbReference type="NCBI Taxonomy" id="1016849"/>
    <lineage>
        <taxon>Eukaryota</taxon>
        <taxon>Fungi</taxon>
        <taxon>Dikarya</taxon>
        <taxon>Ascomycota</taxon>
        <taxon>Pezizomycotina</taxon>
        <taxon>Eurotiomycetes</taxon>
        <taxon>Chaetothyriomycetidae</taxon>
        <taxon>Chaetothyriales</taxon>
        <taxon>Herpotrichiellaceae</taxon>
        <taxon>Exophiala</taxon>
    </lineage>
</organism>
<evidence type="ECO:0000259" key="4">
    <source>
        <dbReference type="PROSITE" id="PS01031"/>
    </source>
</evidence>
<feature type="domain" description="SHSP" evidence="4">
    <location>
        <begin position="50"/>
        <end position="224"/>
    </location>
</feature>
<evidence type="ECO:0000256" key="3">
    <source>
        <dbReference type="SAM" id="MobiDB-lite"/>
    </source>
</evidence>
<dbReference type="Gene3D" id="2.60.40.790">
    <property type="match status" value="1"/>
</dbReference>
<dbReference type="CDD" id="cd06464">
    <property type="entry name" value="ACD_sHsps-like"/>
    <property type="match status" value="1"/>
</dbReference>
<feature type="region of interest" description="Disordered" evidence="3">
    <location>
        <begin position="212"/>
        <end position="241"/>
    </location>
</feature>
<feature type="region of interest" description="Disordered" evidence="3">
    <location>
        <begin position="99"/>
        <end position="154"/>
    </location>
</feature>
<dbReference type="InterPro" id="IPR008978">
    <property type="entry name" value="HSP20-like_chaperone"/>
</dbReference>
<comment type="similarity">
    <text evidence="1 2">Belongs to the small heat shock protein (HSP20) family.</text>
</comment>
<feature type="compositionally biased region" description="Acidic residues" evidence="3">
    <location>
        <begin position="105"/>
        <end position="115"/>
    </location>
</feature>
<proteinExistence type="inferred from homology"/>
<sequence>MNMSFFYAYPTIEPYPTTHVAHTYPEKGHHLHHLPIPYLVNKAHKVIHDHDAEIHMPKADIRETLKNFYLEVELPGIKDKSELHLRWTSTRTLLVTSKTHRPEIPESDLLEEPTETADATATNTTATQTTSTPAAAPGQTIASAPAEQPQNKENHVNGSSLIKKEAHLTVHERPIGDVMRAFNFPVDVDRDETHAKLDAGLLKIIVPKTVHGKPEDSHVQVPVDDEAEEPGVNPVSKGAWL</sequence>
<name>A0A0D1ZCX4_9EURO</name>
<accession>A0A0D1ZCX4</accession>
<gene>
    <name evidence="5" type="ORF">PV11_00406</name>
</gene>
<dbReference type="Proteomes" id="UP000053599">
    <property type="component" value="Unassembled WGS sequence"/>
</dbReference>
<dbReference type="SUPFAM" id="SSF49764">
    <property type="entry name" value="HSP20-like chaperones"/>
    <property type="match status" value="1"/>
</dbReference>
<dbReference type="AlphaFoldDB" id="A0A0D1ZCX4"/>